<dbReference type="AlphaFoldDB" id="A0A502GVR7"/>
<protein>
    <submittedName>
        <fullName evidence="1">Uncharacterized protein</fullName>
    </submittedName>
</protein>
<dbReference type="RefSeq" id="WP_140466773.1">
    <property type="nucleotide sequence ID" value="NZ_RCYZ01000004.1"/>
</dbReference>
<evidence type="ECO:0000313" key="1">
    <source>
        <dbReference type="EMBL" id="TPG66061.1"/>
    </source>
</evidence>
<gene>
    <name evidence="1" type="ORF">EAH73_11875</name>
</gene>
<comment type="caution">
    <text evidence="1">The sequence shown here is derived from an EMBL/GenBank/DDBJ whole genome shotgun (WGS) entry which is preliminary data.</text>
</comment>
<sequence length="732" mass="79232">MLPPQNSLLLRFWSDSALLGRRLLRYEPTGWDGLGLTLTRSLTTHGVATEHSGQLGFVKDGRRYMARTYAAAGIEADVQVLIEQYDPNLFAWRPYYQGRVHFAAAEFTATKATVNLEQGGWLQQFLARSSVQVDLLSGTTVGGAQGPAPTPLSVLMHSRAVRQGYAASQKAPVTTTALMSGDEDDPSREQLLYFGFDTAETNELGLGAVAGGWVVGDAAGAVAILVAPGDGEYVIELALYADIKAENTAGPLFEKVDGRVHFRINGDPDTAIRLQPDISARVNGSYAGVIEVPPRTMTLTLKKDDRVYLYADYYVHEVGGGAVGFRYRATLSATMKPGSYLRITAVTTTPATTAPGLLLHEAFARLTQALTEEPDSFRSDFLGRTDSLPAYPADGPGALTFLTGGFQLRGYPLPDPRVIVQAAVDTRKSLTTTWDELYGSAAATWGLGCMVDREGPREVVRVEDAAYFYPADVVLDLTSAGPLKVKTSVDAAAHYQVVELGYDAWQAEQTNGLDEFNAPRQWTTPLTQAEATYSQKSKISASGVLLEATRRQRYLDSATTDSSRDDQRFFVCLLRTSTGYETERNQLATRLEGVISPATVYNLPLSPGRLLRRHAPLFGAGLLPRAGAAVRFTGGGGNSAVVSQLVGEAAPVVENADVPVADLPPPWWRPERVAFTAPVSRTQLGALLARPIGRVRYLDDYAKVSEGWVIEFTHDAKQQTGDFTLLPCAGPR</sequence>
<name>A0A502GVR7_9BACT</name>
<reference evidence="1 2" key="1">
    <citation type="journal article" date="2019" name="Environ. Microbiol.">
        <title>Species interactions and distinct microbial communities in high Arctic permafrost affected cryosols are associated with the CH4 and CO2 gas fluxes.</title>
        <authorList>
            <person name="Altshuler I."/>
            <person name="Hamel J."/>
            <person name="Turney S."/>
            <person name="Magnuson E."/>
            <person name="Levesque R."/>
            <person name="Greer C."/>
            <person name="Whyte L.G."/>
        </authorList>
    </citation>
    <scope>NUCLEOTIDE SEQUENCE [LARGE SCALE GENOMIC DNA]</scope>
    <source>
        <strain evidence="1 2">S9.2P</strain>
    </source>
</reference>
<dbReference type="Proteomes" id="UP000317646">
    <property type="component" value="Unassembled WGS sequence"/>
</dbReference>
<evidence type="ECO:0000313" key="2">
    <source>
        <dbReference type="Proteomes" id="UP000317646"/>
    </source>
</evidence>
<keyword evidence="2" id="KW-1185">Reference proteome</keyword>
<organism evidence="1 2">
    <name type="scientific">Hymenobacter nivis</name>
    <dbReference type="NCBI Taxonomy" id="1850093"/>
    <lineage>
        <taxon>Bacteria</taxon>
        <taxon>Pseudomonadati</taxon>
        <taxon>Bacteroidota</taxon>
        <taxon>Cytophagia</taxon>
        <taxon>Cytophagales</taxon>
        <taxon>Hymenobacteraceae</taxon>
        <taxon>Hymenobacter</taxon>
    </lineage>
</organism>
<dbReference type="OrthoDB" id="1286096at2"/>
<proteinExistence type="predicted"/>
<dbReference type="EMBL" id="RCYZ01000004">
    <property type="protein sequence ID" value="TPG66061.1"/>
    <property type="molecule type" value="Genomic_DNA"/>
</dbReference>
<accession>A0A502GVR7</accession>